<dbReference type="Pfam" id="PF03466">
    <property type="entry name" value="LysR_substrate"/>
    <property type="match status" value="1"/>
</dbReference>
<evidence type="ECO:0000313" key="6">
    <source>
        <dbReference type="EMBL" id="MCP8938251.1"/>
    </source>
</evidence>
<dbReference type="InterPro" id="IPR000847">
    <property type="entry name" value="LysR_HTH_N"/>
</dbReference>
<accession>A0ABT1L9U0</accession>
<dbReference type="PANTHER" id="PTHR30427">
    <property type="entry name" value="TRANSCRIPTIONAL ACTIVATOR PROTEIN LYSR"/>
    <property type="match status" value="1"/>
</dbReference>
<name>A0ABT1L9U0_9HYPH</name>
<dbReference type="SUPFAM" id="SSF46785">
    <property type="entry name" value="Winged helix' DNA-binding domain"/>
    <property type="match status" value="1"/>
</dbReference>
<keyword evidence="2" id="KW-0805">Transcription regulation</keyword>
<dbReference type="SUPFAM" id="SSF53850">
    <property type="entry name" value="Periplasmic binding protein-like II"/>
    <property type="match status" value="1"/>
</dbReference>
<dbReference type="RefSeq" id="WP_254739989.1">
    <property type="nucleotide sequence ID" value="NZ_JANCLU010000005.1"/>
</dbReference>
<dbReference type="Gene3D" id="1.10.10.10">
    <property type="entry name" value="Winged helix-like DNA-binding domain superfamily/Winged helix DNA-binding domain"/>
    <property type="match status" value="1"/>
</dbReference>
<evidence type="ECO:0000259" key="5">
    <source>
        <dbReference type="PROSITE" id="PS50931"/>
    </source>
</evidence>
<organism evidence="6 7">
    <name type="scientific">Alsobacter ponti</name>
    <dbReference type="NCBI Taxonomy" id="2962936"/>
    <lineage>
        <taxon>Bacteria</taxon>
        <taxon>Pseudomonadati</taxon>
        <taxon>Pseudomonadota</taxon>
        <taxon>Alphaproteobacteria</taxon>
        <taxon>Hyphomicrobiales</taxon>
        <taxon>Alsobacteraceae</taxon>
        <taxon>Alsobacter</taxon>
    </lineage>
</organism>
<proteinExistence type="inferred from homology"/>
<evidence type="ECO:0000256" key="1">
    <source>
        <dbReference type="ARBA" id="ARBA00009437"/>
    </source>
</evidence>
<reference evidence="6 7" key="1">
    <citation type="submission" date="2022-07" db="EMBL/GenBank/DDBJ databases">
        <authorList>
            <person name="Li W.-J."/>
            <person name="Deng Q.-Q."/>
        </authorList>
    </citation>
    <scope>NUCLEOTIDE SEQUENCE [LARGE SCALE GENOMIC DNA]</scope>
    <source>
        <strain evidence="6 7">SYSU M60028</strain>
    </source>
</reference>
<evidence type="ECO:0000256" key="3">
    <source>
        <dbReference type="ARBA" id="ARBA00023125"/>
    </source>
</evidence>
<comment type="caution">
    <text evidence="6">The sequence shown here is derived from an EMBL/GenBank/DDBJ whole genome shotgun (WGS) entry which is preliminary data.</text>
</comment>
<evidence type="ECO:0000313" key="7">
    <source>
        <dbReference type="Proteomes" id="UP001205890"/>
    </source>
</evidence>
<dbReference type="InterPro" id="IPR005119">
    <property type="entry name" value="LysR_subst-bd"/>
</dbReference>
<dbReference type="PANTHER" id="PTHR30427:SF1">
    <property type="entry name" value="TRANSCRIPTIONAL ACTIVATOR PROTEIN LYSR"/>
    <property type="match status" value="1"/>
</dbReference>
<dbReference type="Gene3D" id="3.40.190.290">
    <property type="match status" value="1"/>
</dbReference>
<dbReference type="Proteomes" id="UP001205890">
    <property type="component" value="Unassembled WGS sequence"/>
</dbReference>
<sequence length="302" mass="33430">MDYRQLEIFWAVMQTGSVTAAARTLNLSQPAVTKILRRTEDQLRFSLFQRVKGRLVPTAEAQALLPEVDRVFEDLRGVRQVVESLRETRSGALTIVTIPTLGWAALPRVVSAFLRTRPDVRLKLEVRPRRDIVQRIATQRADLGFAFLADEHAHVASSPLCTGRVACIVPASSELASRSVIRPADLVGQNLISYSEEQGLRPILDAALTRAGVRVKSVIEVGWVANAWALVHEGVGVALVDDFSLLENVYPEIVMRPFEPEIPIVAEVLHAKSRSVSRLATEFVDIARDVLAKTSRRKETAA</sequence>
<dbReference type="EMBL" id="JANCLU010000005">
    <property type="protein sequence ID" value="MCP8938251.1"/>
    <property type="molecule type" value="Genomic_DNA"/>
</dbReference>
<dbReference type="InterPro" id="IPR036388">
    <property type="entry name" value="WH-like_DNA-bd_sf"/>
</dbReference>
<evidence type="ECO:0000256" key="4">
    <source>
        <dbReference type="ARBA" id="ARBA00023163"/>
    </source>
</evidence>
<comment type="similarity">
    <text evidence="1">Belongs to the LysR transcriptional regulatory family.</text>
</comment>
<keyword evidence="7" id="KW-1185">Reference proteome</keyword>
<dbReference type="PRINTS" id="PR00039">
    <property type="entry name" value="HTHLYSR"/>
</dbReference>
<dbReference type="CDD" id="cd08415">
    <property type="entry name" value="PBP2_LysR_opines_like"/>
    <property type="match status" value="1"/>
</dbReference>
<dbReference type="Pfam" id="PF00126">
    <property type="entry name" value="HTH_1"/>
    <property type="match status" value="1"/>
</dbReference>
<protein>
    <submittedName>
        <fullName evidence="6">LysR substrate-binding domain-containing protein</fullName>
    </submittedName>
</protein>
<feature type="domain" description="HTH lysR-type" evidence="5">
    <location>
        <begin position="1"/>
        <end position="58"/>
    </location>
</feature>
<dbReference type="PROSITE" id="PS50931">
    <property type="entry name" value="HTH_LYSR"/>
    <property type="match status" value="1"/>
</dbReference>
<gene>
    <name evidence="6" type="ORF">NK718_06965</name>
</gene>
<evidence type="ECO:0000256" key="2">
    <source>
        <dbReference type="ARBA" id="ARBA00023015"/>
    </source>
</evidence>
<dbReference type="InterPro" id="IPR036390">
    <property type="entry name" value="WH_DNA-bd_sf"/>
</dbReference>
<keyword evidence="3" id="KW-0238">DNA-binding</keyword>
<keyword evidence="4" id="KW-0804">Transcription</keyword>
<dbReference type="InterPro" id="IPR037424">
    <property type="entry name" value="NocR_PBP2"/>
</dbReference>